<dbReference type="Proteomes" id="UP000247409">
    <property type="component" value="Unassembled WGS sequence"/>
</dbReference>
<evidence type="ECO:0000313" key="1">
    <source>
        <dbReference type="EMBL" id="PXF41118.1"/>
    </source>
</evidence>
<organism evidence="1 2">
    <name type="scientific">Gracilariopsis chorda</name>
    <dbReference type="NCBI Taxonomy" id="448386"/>
    <lineage>
        <taxon>Eukaryota</taxon>
        <taxon>Rhodophyta</taxon>
        <taxon>Florideophyceae</taxon>
        <taxon>Rhodymeniophycidae</taxon>
        <taxon>Gracilariales</taxon>
        <taxon>Gracilariaceae</taxon>
        <taxon>Gracilariopsis</taxon>
    </lineage>
</organism>
<keyword evidence="2" id="KW-1185">Reference proteome</keyword>
<dbReference type="AlphaFoldDB" id="A0A2V3IGF7"/>
<proteinExistence type="predicted"/>
<reference evidence="1 2" key="1">
    <citation type="journal article" date="2018" name="Mol. Biol. Evol.">
        <title>Analysis of the draft genome of the red seaweed Gracilariopsis chorda provides insights into genome size evolution in Rhodophyta.</title>
        <authorList>
            <person name="Lee J."/>
            <person name="Yang E.C."/>
            <person name="Graf L."/>
            <person name="Yang J.H."/>
            <person name="Qiu H."/>
            <person name="Zel Zion U."/>
            <person name="Chan C.X."/>
            <person name="Stephens T.G."/>
            <person name="Weber A.P.M."/>
            <person name="Boo G.H."/>
            <person name="Boo S.M."/>
            <person name="Kim K.M."/>
            <person name="Shin Y."/>
            <person name="Jung M."/>
            <person name="Lee S.J."/>
            <person name="Yim H.S."/>
            <person name="Lee J.H."/>
            <person name="Bhattacharya D."/>
            <person name="Yoon H.S."/>
        </authorList>
    </citation>
    <scope>NUCLEOTIDE SEQUENCE [LARGE SCALE GENOMIC DNA]</scope>
    <source>
        <strain evidence="1 2">SKKU-2015</strain>
        <tissue evidence="1">Whole body</tissue>
    </source>
</reference>
<sequence length="199" mass="21874">MAALQHITSRIPHLFELLQYLQPFHQGVQQFDKALSRNEYRPCFAEAYGILCMIQQMVCNQLKGVCKSDPCCQTSASYMVLDGMHVIRNDAQLRRISQLGQQFVAHTKMALAVHAQYDRQLASCQSGAVGRTAGVAVRMSLCTVRLEGGALADVGVNNGVLACLALMNQHVTNSRLALHALCGAIVCRFPERAHAFEAE</sequence>
<protein>
    <submittedName>
        <fullName evidence="1">Uncharacterized protein</fullName>
    </submittedName>
</protein>
<gene>
    <name evidence="1" type="ORF">BWQ96_09150</name>
</gene>
<name>A0A2V3IGF7_9FLOR</name>
<dbReference type="EMBL" id="NBIV01000234">
    <property type="protein sequence ID" value="PXF41118.1"/>
    <property type="molecule type" value="Genomic_DNA"/>
</dbReference>
<evidence type="ECO:0000313" key="2">
    <source>
        <dbReference type="Proteomes" id="UP000247409"/>
    </source>
</evidence>
<accession>A0A2V3IGF7</accession>
<comment type="caution">
    <text evidence="1">The sequence shown here is derived from an EMBL/GenBank/DDBJ whole genome shotgun (WGS) entry which is preliminary data.</text>
</comment>